<keyword evidence="1" id="KW-0812">Transmembrane</keyword>
<dbReference type="RefSeq" id="WP_260651488.1">
    <property type="nucleotide sequence ID" value="NZ_CP104275.1"/>
</dbReference>
<evidence type="ECO:0000256" key="1">
    <source>
        <dbReference type="SAM" id="Phobius"/>
    </source>
</evidence>
<dbReference type="Proteomes" id="UP001059859">
    <property type="component" value="Chromosome"/>
</dbReference>
<sequence>MLGVVTGIGVVLAVLGAAMVALNLFVFSHTYNPSWWDDDVPVPETFVPASSSEIDELSVLSSVPGVLFLIAMCFISIGRVLRGGVGIALAQGPARGTVVSANTYLSPRAHLAWLGVALAFWIVLVPVPVILSLGGRWPATVSDATRDQVWVNLVLYGGLAAAIAGTLLVSHHKKQHYLALAAADNLRLDEPQREIWRWLTFRWRFDLWLGGSGGAFTGASFSALAYDHPAALVILLAIGIVLMVLGVLLARQYWRAELPLGLAESYS</sequence>
<feature type="transmembrane region" description="Helical" evidence="1">
    <location>
        <begin position="149"/>
        <end position="169"/>
    </location>
</feature>
<accession>A0ABY5YPP4</accession>
<evidence type="ECO:0008006" key="4">
    <source>
        <dbReference type="Google" id="ProtNLM"/>
    </source>
</evidence>
<name>A0ABY5YPP4_9MICC</name>
<protein>
    <recommendedName>
        <fullName evidence="4">DUF1648 domain-containing protein</fullName>
    </recommendedName>
</protein>
<keyword evidence="1" id="KW-1133">Transmembrane helix</keyword>
<keyword evidence="1" id="KW-0472">Membrane</keyword>
<keyword evidence="3" id="KW-1185">Reference proteome</keyword>
<organism evidence="2 3">
    <name type="scientific">Arthrobacter zhaoxinii</name>
    <dbReference type="NCBI Taxonomy" id="2964616"/>
    <lineage>
        <taxon>Bacteria</taxon>
        <taxon>Bacillati</taxon>
        <taxon>Actinomycetota</taxon>
        <taxon>Actinomycetes</taxon>
        <taxon>Micrococcales</taxon>
        <taxon>Micrococcaceae</taxon>
        <taxon>Arthrobacter</taxon>
    </lineage>
</organism>
<gene>
    <name evidence="2" type="ORF">N2K95_10310</name>
</gene>
<evidence type="ECO:0000313" key="3">
    <source>
        <dbReference type="Proteomes" id="UP001059859"/>
    </source>
</evidence>
<feature type="transmembrane region" description="Helical" evidence="1">
    <location>
        <begin position="232"/>
        <end position="250"/>
    </location>
</feature>
<feature type="transmembrane region" description="Helical" evidence="1">
    <location>
        <begin position="66"/>
        <end position="90"/>
    </location>
</feature>
<dbReference type="EMBL" id="CP104275">
    <property type="protein sequence ID" value="UWX96073.1"/>
    <property type="molecule type" value="Genomic_DNA"/>
</dbReference>
<feature type="transmembrane region" description="Helical" evidence="1">
    <location>
        <begin position="7"/>
        <end position="27"/>
    </location>
</feature>
<evidence type="ECO:0000313" key="2">
    <source>
        <dbReference type="EMBL" id="UWX96073.1"/>
    </source>
</evidence>
<feature type="transmembrane region" description="Helical" evidence="1">
    <location>
        <begin position="207"/>
        <end position="226"/>
    </location>
</feature>
<reference evidence="2" key="1">
    <citation type="submission" date="2022-09" db="EMBL/GenBank/DDBJ databases">
        <title>Novel species in genus Arthrobacter.</title>
        <authorList>
            <person name="Liu Y."/>
        </authorList>
    </citation>
    <scope>NUCLEOTIDE SEQUENCE</scope>
    <source>
        <strain evidence="2">Zg-Y815</strain>
    </source>
</reference>
<feature type="transmembrane region" description="Helical" evidence="1">
    <location>
        <begin position="111"/>
        <end position="137"/>
    </location>
</feature>
<proteinExistence type="predicted"/>